<organism evidence="1 2">
    <name type="scientific">[Candida] railenensis</name>
    <dbReference type="NCBI Taxonomy" id="45579"/>
    <lineage>
        <taxon>Eukaryota</taxon>
        <taxon>Fungi</taxon>
        <taxon>Dikarya</taxon>
        <taxon>Ascomycota</taxon>
        <taxon>Saccharomycotina</taxon>
        <taxon>Pichiomycetes</taxon>
        <taxon>Debaryomycetaceae</taxon>
        <taxon>Kurtzmaniella</taxon>
    </lineage>
</organism>
<keyword evidence="2" id="KW-1185">Reference proteome</keyword>
<gene>
    <name evidence="1" type="ORF">CLIB1423_08S01926</name>
</gene>
<proteinExistence type="predicted"/>
<evidence type="ECO:0000313" key="2">
    <source>
        <dbReference type="Proteomes" id="UP000837801"/>
    </source>
</evidence>
<protein>
    <submittedName>
        <fullName evidence="1">Uncharacterized protein</fullName>
    </submittedName>
</protein>
<dbReference type="AlphaFoldDB" id="A0A9P0VXS4"/>
<dbReference type="Proteomes" id="UP000837801">
    <property type="component" value="Unassembled WGS sequence"/>
</dbReference>
<sequence length="201" mass="22980">MAKRKSKSKLSFNLDHDHGDTDTLLVKKITPSDSAPIFTKKKKSASLPSKPQFGTTDIYNEATIVPETEVYRTIDMATHILSNYTQLNIQNLINDSTPLGLVKLHLFRAYLYSVQFGQADQFFWYPPNSEYQALFKKLFSDIETITIDVSHNWEGTTFKDRFISKNSITPVKIGRESDSKKRVVKKIKVNHIVLKRLGIPT</sequence>
<reference evidence="1" key="1">
    <citation type="submission" date="2022-03" db="EMBL/GenBank/DDBJ databases">
        <authorList>
            <person name="Legras J.-L."/>
            <person name="Devillers H."/>
            <person name="Grondin C."/>
        </authorList>
    </citation>
    <scope>NUCLEOTIDE SEQUENCE</scope>
    <source>
        <strain evidence="1">CLIB 1423</strain>
    </source>
</reference>
<accession>A0A9P0VXS4</accession>
<name>A0A9P0VXS4_9ASCO</name>
<dbReference type="EMBL" id="CAKXYY010000008">
    <property type="protein sequence ID" value="CAH2352824.1"/>
    <property type="molecule type" value="Genomic_DNA"/>
</dbReference>
<evidence type="ECO:0000313" key="1">
    <source>
        <dbReference type="EMBL" id="CAH2352824.1"/>
    </source>
</evidence>
<comment type="caution">
    <text evidence="1">The sequence shown here is derived from an EMBL/GenBank/DDBJ whole genome shotgun (WGS) entry which is preliminary data.</text>
</comment>